<evidence type="ECO:0000256" key="1">
    <source>
        <dbReference type="SAM" id="Phobius"/>
    </source>
</evidence>
<reference evidence="2 3" key="1">
    <citation type="journal article" date="2018" name="Sci. Rep.">
        <title>Genomic signatures of local adaptation to the degree of environmental predictability in rotifers.</title>
        <authorList>
            <person name="Franch-Gras L."/>
            <person name="Hahn C."/>
            <person name="Garcia-Roger E.M."/>
            <person name="Carmona M.J."/>
            <person name="Serra M."/>
            <person name="Gomez A."/>
        </authorList>
    </citation>
    <scope>NUCLEOTIDE SEQUENCE [LARGE SCALE GENOMIC DNA]</scope>
    <source>
        <strain evidence="2">HYR1</strain>
    </source>
</reference>
<name>A0A3M7S0B3_BRAPC</name>
<organism evidence="2 3">
    <name type="scientific">Brachionus plicatilis</name>
    <name type="common">Marine rotifer</name>
    <name type="synonym">Brachionus muelleri</name>
    <dbReference type="NCBI Taxonomy" id="10195"/>
    <lineage>
        <taxon>Eukaryota</taxon>
        <taxon>Metazoa</taxon>
        <taxon>Spiralia</taxon>
        <taxon>Gnathifera</taxon>
        <taxon>Rotifera</taxon>
        <taxon>Eurotatoria</taxon>
        <taxon>Monogononta</taxon>
        <taxon>Pseudotrocha</taxon>
        <taxon>Ploima</taxon>
        <taxon>Brachionidae</taxon>
        <taxon>Brachionus</taxon>
    </lineage>
</organism>
<dbReference type="Proteomes" id="UP000276133">
    <property type="component" value="Unassembled WGS sequence"/>
</dbReference>
<feature type="transmembrane region" description="Helical" evidence="1">
    <location>
        <begin position="20"/>
        <end position="42"/>
    </location>
</feature>
<keyword evidence="3" id="KW-1185">Reference proteome</keyword>
<comment type="caution">
    <text evidence="2">The sequence shown here is derived from an EMBL/GenBank/DDBJ whole genome shotgun (WGS) entry which is preliminary data.</text>
</comment>
<sequence length="67" mass="8047">MHEIIDDFYKSKYKNLEYLIFINFLRCQILIVSIDTMSKLYFKRIRLFGIGKVVGTGEKRSNAEFYE</sequence>
<evidence type="ECO:0000313" key="2">
    <source>
        <dbReference type="EMBL" id="RNA29196.1"/>
    </source>
</evidence>
<keyword evidence="1" id="KW-0812">Transmembrane</keyword>
<dbReference type="AlphaFoldDB" id="A0A3M7S0B3"/>
<accession>A0A3M7S0B3</accession>
<protein>
    <submittedName>
        <fullName evidence="2">Uncharacterized protein</fullName>
    </submittedName>
</protein>
<dbReference type="EMBL" id="REGN01002265">
    <property type="protein sequence ID" value="RNA29196.1"/>
    <property type="molecule type" value="Genomic_DNA"/>
</dbReference>
<evidence type="ECO:0000313" key="3">
    <source>
        <dbReference type="Proteomes" id="UP000276133"/>
    </source>
</evidence>
<proteinExistence type="predicted"/>
<keyword evidence="1" id="KW-1133">Transmembrane helix</keyword>
<keyword evidence="1" id="KW-0472">Membrane</keyword>
<gene>
    <name evidence="2" type="ORF">BpHYR1_053419</name>
</gene>